<feature type="non-terminal residue" evidence="3">
    <location>
        <position position="1"/>
    </location>
</feature>
<dbReference type="Proteomes" id="UP000807115">
    <property type="component" value="Chromosome 10"/>
</dbReference>
<dbReference type="GO" id="GO:0061630">
    <property type="term" value="F:ubiquitin protein ligase activity"/>
    <property type="evidence" value="ECO:0007669"/>
    <property type="project" value="UniProtKB-UniRule"/>
</dbReference>
<evidence type="ECO:0000313" key="3">
    <source>
        <dbReference type="EMBL" id="KAG0513674.1"/>
    </source>
</evidence>
<dbReference type="EMBL" id="CM027689">
    <property type="protein sequence ID" value="KAG0513674.1"/>
    <property type="molecule type" value="Genomic_DNA"/>
</dbReference>
<dbReference type="EC" id="2.3.2.27" evidence="1"/>
<feature type="region of interest" description="Disordered" evidence="2">
    <location>
        <begin position="326"/>
        <end position="345"/>
    </location>
</feature>
<accession>A0A921Q1D8</accession>
<organism evidence="3 4">
    <name type="scientific">Sorghum bicolor</name>
    <name type="common">Sorghum</name>
    <name type="synonym">Sorghum vulgare</name>
    <dbReference type="NCBI Taxonomy" id="4558"/>
    <lineage>
        <taxon>Eukaryota</taxon>
        <taxon>Viridiplantae</taxon>
        <taxon>Streptophyta</taxon>
        <taxon>Embryophyta</taxon>
        <taxon>Tracheophyta</taxon>
        <taxon>Spermatophyta</taxon>
        <taxon>Magnoliopsida</taxon>
        <taxon>Liliopsida</taxon>
        <taxon>Poales</taxon>
        <taxon>Poaceae</taxon>
        <taxon>PACMAD clade</taxon>
        <taxon>Panicoideae</taxon>
        <taxon>Andropogonodae</taxon>
        <taxon>Andropogoneae</taxon>
        <taxon>Sorghinae</taxon>
        <taxon>Sorghum</taxon>
    </lineage>
</organism>
<evidence type="ECO:0000256" key="2">
    <source>
        <dbReference type="SAM" id="MobiDB-lite"/>
    </source>
</evidence>
<reference evidence="3" key="2">
    <citation type="submission" date="2020-10" db="EMBL/GenBank/DDBJ databases">
        <authorList>
            <person name="Cooper E.A."/>
            <person name="Brenton Z.W."/>
            <person name="Flinn B.S."/>
            <person name="Jenkins J."/>
            <person name="Shu S."/>
            <person name="Flowers D."/>
            <person name="Luo F."/>
            <person name="Wang Y."/>
            <person name="Xia P."/>
            <person name="Barry K."/>
            <person name="Daum C."/>
            <person name="Lipzen A."/>
            <person name="Yoshinaga Y."/>
            <person name="Schmutz J."/>
            <person name="Saski C."/>
            <person name="Vermerris W."/>
            <person name="Kresovich S."/>
        </authorList>
    </citation>
    <scope>NUCLEOTIDE SEQUENCE</scope>
</reference>
<proteinExistence type="predicted"/>
<feature type="compositionally biased region" description="Basic residues" evidence="2">
    <location>
        <begin position="326"/>
        <end position="337"/>
    </location>
</feature>
<evidence type="ECO:0000256" key="1">
    <source>
        <dbReference type="RuleBase" id="RU369093"/>
    </source>
</evidence>
<sequence length="474" mass="51645">HYLSSSSSQRSAQLNSKDSAFVHRFRQSCGGDIASIDKNHTSTGRPETRWFFPCPRSEGGVQAGAGDTHAERSSKQQQQASGRRRGAGGITYDRESGRAGWRAGTPCPSRPAPAARDLVPTTPAPDIQDWCVANRASGVQRCPRQGAARRRRRRRRRRLGGRRGRRGRGRGGAAAARARALAKESDRNRRCLAAAGAARALAAAFARLASERVGVPPRSPARWRRPGRAHRVLPARRRGPPLHCLPSSLKSLVSVMSHGELQARASAASCSASRVVVVGRRRHTLEAVQRPQACWTRSWTSSGAPSPRRPPRPRSSRLLLVAAPTARRRASRARRGGGARGGLVDADKGTSEKALAALDGVLCADAGLAAARAHALAVPVLVKKMFACPTWPRTSRLRALAPLPRGRRRWRRRVPRRGGPRRRFQKLLLRSRSAAAASPRSAPASCSDAQRLQRQRRVHRDRRLQGTQEAILIG</sequence>
<feature type="compositionally biased region" description="Low complexity" evidence="2">
    <location>
        <begin position="432"/>
        <end position="445"/>
    </location>
</feature>
<comment type="function">
    <text evidence="1">Functions as an E3 ubiquitin ligase.</text>
</comment>
<feature type="compositionally biased region" description="Basic residues" evidence="2">
    <location>
        <begin position="147"/>
        <end position="169"/>
    </location>
</feature>
<feature type="region of interest" description="Disordered" evidence="2">
    <location>
        <begin position="432"/>
        <end position="461"/>
    </location>
</feature>
<feature type="region of interest" description="Disordered" evidence="2">
    <location>
        <begin position="142"/>
        <end position="176"/>
    </location>
</feature>
<reference evidence="3" key="1">
    <citation type="journal article" date="2019" name="BMC Genomics">
        <title>A new reference genome for Sorghum bicolor reveals high levels of sequence similarity between sweet and grain genotypes: implications for the genetics of sugar metabolism.</title>
        <authorList>
            <person name="Cooper E.A."/>
            <person name="Brenton Z.W."/>
            <person name="Flinn B.S."/>
            <person name="Jenkins J."/>
            <person name="Shu S."/>
            <person name="Flowers D."/>
            <person name="Luo F."/>
            <person name="Wang Y."/>
            <person name="Xia P."/>
            <person name="Barry K."/>
            <person name="Daum C."/>
            <person name="Lipzen A."/>
            <person name="Yoshinaga Y."/>
            <person name="Schmutz J."/>
            <person name="Saski C."/>
            <person name="Vermerris W."/>
            <person name="Kresovich S."/>
        </authorList>
    </citation>
    <scope>NUCLEOTIDE SEQUENCE</scope>
</reference>
<keyword evidence="1" id="KW-0833">Ubl conjugation pathway</keyword>
<keyword evidence="1" id="KW-0808">Transferase</keyword>
<dbReference type="GO" id="GO:0016567">
    <property type="term" value="P:protein ubiquitination"/>
    <property type="evidence" value="ECO:0007669"/>
    <property type="project" value="UniProtKB-UniRule"/>
</dbReference>
<dbReference type="InterPro" id="IPR045185">
    <property type="entry name" value="PUB22/23/24-like"/>
</dbReference>
<comment type="catalytic activity">
    <reaction evidence="1">
        <text>S-ubiquitinyl-[E2 ubiquitin-conjugating enzyme]-L-cysteine + [acceptor protein]-L-lysine = [E2 ubiquitin-conjugating enzyme]-L-cysteine + N(6)-ubiquitinyl-[acceptor protein]-L-lysine.</text>
        <dbReference type="EC" id="2.3.2.27"/>
    </reaction>
</comment>
<feature type="region of interest" description="Disordered" evidence="2">
    <location>
        <begin position="297"/>
        <end position="316"/>
    </location>
</feature>
<feature type="region of interest" description="Disordered" evidence="2">
    <location>
        <begin position="33"/>
        <end position="116"/>
    </location>
</feature>
<evidence type="ECO:0000313" key="4">
    <source>
        <dbReference type="Proteomes" id="UP000807115"/>
    </source>
</evidence>
<dbReference type="PANTHER" id="PTHR22849:SF16">
    <property type="entry name" value="U-BOX DOMAIN-CONTAINING PROTEIN"/>
    <property type="match status" value="1"/>
</dbReference>
<comment type="pathway">
    <text evidence="1">Protein modification; protein ubiquitination.</text>
</comment>
<dbReference type="PANTHER" id="PTHR22849">
    <property type="entry name" value="WDSAM1 PROTEIN"/>
    <property type="match status" value="1"/>
</dbReference>
<comment type="caution">
    <text evidence="3">The sequence shown here is derived from an EMBL/GenBank/DDBJ whole genome shotgun (WGS) entry which is preliminary data.</text>
</comment>
<gene>
    <name evidence="3" type="ORF">BDA96_10G122400</name>
</gene>
<dbReference type="AlphaFoldDB" id="A0A921Q1D8"/>
<protein>
    <recommendedName>
        <fullName evidence="1">U-box domain-containing protein</fullName>
        <ecNumber evidence="1">2.3.2.27</ecNumber>
    </recommendedName>
    <alternativeName>
        <fullName evidence="1">RING-type E3 ubiquitin transferase PUB</fullName>
    </alternativeName>
</protein>
<name>A0A921Q1D8_SORBI</name>